<name>A0ABD3M166_9STRA</name>
<evidence type="ECO:0000313" key="2">
    <source>
        <dbReference type="Proteomes" id="UP001530293"/>
    </source>
</evidence>
<sequence length="425" mass="44196">MSSWDHGEALKLKVHGNDYARKVWLATAPPPGVGGRPREGDDIDVFKRFVVDAYKRRRYYRDPTSSDGGDRGTDITGAAEDAKNVVSAKVRPSMPLSAPAINAAPVHTPSTIAPAPVVDLLDFGAFDTPAPAPATVINSSPQAASPSDAFFDPFNNNSAAMAAIPSSQCTSAATNNPMTSNTGANQANNIMSFDAFAPSSKGTAMATNATSSLQSNNATSDPFGVAMATNASSMQSNNATSDPFSVLAATPNMPINNSWGMMPTNPNSMSNFNNSTMMNGGMSNFASNNTMMMNGGGMMMNNGNAMMMMNGNFNATNSNNAMMMKGGFNNMMNNGSANAAMMNSMSNGGSMMPSNMVMSGSMQQQSFNRPPPQSTIMNSQSGPSMFNNNSISNNFSAGSVAGDAKTAAQTSASTKPDPFAGLMGL</sequence>
<gene>
    <name evidence="1" type="ORF">ACHAWU_008498</name>
</gene>
<reference evidence="1 2" key="1">
    <citation type="submission" date="2024-10" db="EMBL/GenBank/DDBJ databases">
        <title>Updated reference genomes for cyclostephanoid diatoms.</title>
        <authorList>
            <person name="Roberts W.R."/>
            <person name="Alverson A.J."/>
        </authorList>
    </citation>
    <scope>NUCLEOTIDE SEQUENCE [LARGE SCALE GENOMIC DNA]</scope>
    <source>
        <strain evidence="1 2">AJA232-27</strain>
    </source>
</reference>
<accession>A0ABD3M166</accession>
<dbReference type="AlphaFoldDB" id="A0ABD3M166"/>
<dbReference type="Proteomes" id="UP001530293">
    <property type="component" value="Unassembled WGS sequence"/>
</dbReference>
<organism evidence="1 2">
    <name type="scientific">Discostella pseudostelligera</name>
    <dbReference type="NCBI Taxonomy" id="259834"/>
    <lineage>
        <taxon>Eukaryota</taxon>
        <taxon>Sar</taxon>
        <taxon>Stramenopiles</taxon>
        <taxon>Ochrophyta</taxon>
        <taxon>Bacillariophyta</taxon>
        <taxon>Coscinodiscophyceae</taxon>
        <taxon>Thalassiosirophycidae</taxon>
        <taxon>Stephanodiscales</taxon>
        <taxon>Stephanodiscaceae</taxon>
        <taxon>Discostella</taxon>
    </lineage>
</organism>
<evidence type="ECO:0000313" key="1">
    <source>
        <dbReference type="EMBL" id="KAL3757337.1"/>
    </source>
</evidence>
<dbReference type="EMBL" id="JALLBG020000268">
    <property type="protein sequence ID" value="KAL3757337.1"/>
    <property type="molecule type" value="Genomic_DNA"/>
</dbReference>
<protein>
    <recommendedName>
        <fullName evidence="3">Arf-GAP domain-containing protein</fullName>
    </recommendedName>
</protein>
<keyword evidence="2" id="KW-1185">Reference proteome</keyword>
<comment type="caution">
    <text evidence="1">The sequence shown here is derived from an EMBL/GenBank/DDBJ whole genome shotgun (WGS) entry which is preliminary data.</text>
</comment>
<evidence type="ECO:0008006" key="3">
    <source>
        <dbReference type="Google" id="ProtNLM"/>
    </source>
</evidence>
<proteinExistence type="predicted"/>